<dbReference type="Proteomes" id="UP001054252">
    <property type="component" value="Unassembled WGS sequence"/>
</dbReference>
<accession>A0AAV5HVK1</accession>
<keyword evidence="2" id="KW-1185">Reference proteome</keyword>
<organism evidence="1 2">
    <name type="scientific">Rubroshorea leprosula</name>
    <dbReference type="NCBI Taxonomy" id="152421"/>
    <lineage>
        <taxon>Eukaryota</taxon>
        <taxon>Viridiplantae</taxon>
        <taxon>Streptophyta</taxon>
        <taxon>Embryophyta</taxon>
        <taxon>Tracheophyta</taxon>
        <taxon>Spermatophyta</taxon>
        <taxon>Magnoliopsida</taxon>
        <taxon>eudicotyledons</taxon>
        <taxon>Gunneridae</taxon>
        <taxon>Pentapetalae</taxon>
        <taxon>rosids</taxon>
        <taxon>malvids</taxon>
        <taxon>Malvales</taxon>
        <taxon>Dipterocarpaceae</taxon>
        <taxon>Rubroshorea</taxon>
    </lineage>
</organism>
<protein>
    <submittedName>
        <fullName evidence="1">Uncharacterized protein</fullName>
    </submittedName>
</protein>
<proteinExistence type="predicted"/>
<evidence type="ECO:0000313" key="2">
    <source>
        <dbReference type="Proteomes" id="UP001054252"/>
    </source>
</evidence>
<comment type="caution">
    <text evidence="1">The sequence shown here is derived from an EMBL/GenBank/DDBJ whole genome shotgun (WGS) entry which is preliminary data.</text>
</comment>
<reference evidence="1 2" key="1">
    <citation type="journal article" date="2021" name="Commun. Biol.">
        <title>The genome of Shorea leprosula (Dipterocarpaceae) highlights the ecological relevance of drought in aseasonal tropical rainforests.</title>
        <authorList>
            <person name="Ng K.K.S."/>
            <person name="Kobayashi M.J."/>
            <person name="Fawcett J.A."/>
            <person name="Hatakeyama M."/>
            <person name="Paape T."/>
            <person name="Ng C.H."/>
            <person name="Ang C.C."/>
            <person name="Tnah L.H."/>
            <person name="Lee C.T."/>
            <person name="Nishiyama T."/>
            <person name="Sese J."/>
            <person name="O'Brien M.J."/>
            <person name="Copetti D."/>
            <person name="Mohd Noor M.I."/>
            <person name="Ong R.C."/>
            <person name="Putra M."/>
            <person name="Sireger I.Z."/>
            <person name="Indrioko S."/>
            <person name="Kosugi Y."/>
            <person name="Izuno A."/>
            <person name="Isagi Y."/>
            <person name="Lee S.L."/>
            <person name="Shimizu K.K."/>
        </authorList>
    </citation>
    <scope>NUCLEOTIDE SEQUENCE [LARGE SCALE GENOMIC DNA]</scope>
    <source>
        <strain evidence="1">214</strain>
    </source>
</reference>
<name>A0AAV5HVK1_9ROSI</name>
<evidence type="ECO:0000313" key="1">
    <source>
        <dbReference type="EMBL" id="GKU89481.1"/>
    </source>
</evidence>
<dbReference type="EMBL" id="BPVZ01000003">
    <property type="protein sequence ID" value="GKU89481.1"/>
    <property type="molecule type" value="Genomic_DNA"/>
</dbReference>
<gene>
    <name evidence="1" type="ORF">SLEP1_g3614</name>
</gene>
<sequence length="157" mass="17618">MVHKGLQTTEDVQPREAASCGVWKLQILSLSFARPGCLRKSPWKLALVTSEDERATTRISAFTCTLFQALTMCAGNPNLGILPFVLFIFKTFVSFPESLHWVSRNPKPIAVDFDFALSFVSSPSNLIKYSRKQSREVGFLFFTIVSSDSRTTTMNNE</sequence>
<dbReference type="AlphaFoldDB" id="A0AAV5HVK1"/>